<dbReference type="InterPro" id="IPR036058">
    <property type="entry name" value="Kazal_dom_sf"/>
</dbReference>
<gene>
    <name evidence="3" type="ORF">N303_03112</name>
</gene>
<evidence type="ECO:0000256" key="1">
    <source>
        <dbReference type="ARBA" id="ARBA00023157"/>
    </source>
</evidence>
<evidence type="ECO:0000259" key="2">
    <source>
        <dbReference type="PROSITE" id="PS51465"/>
    </source>
</evidence>
<name>A0A091GGH4_CUCCA</name>
<dbReference type="Gene3D" id="3.30.60.30">
    <property type="match status" value="1"/>
</dbReference>
<keyword evidence="4" id="KW-1185">Reference proteome</keyword>
<evidence type="ECO:0000313" key="3">
    <source>
        <dbReference type="EMBL" id="KFO81480.1"/>
    </source>
</evidence>
<dbReference type="SUPFAM" id="SSF100895">
    <property type="entry name" value="Kazal-type serine protease inhibitors"/>
    <property type="match status" value="1"/>
</dbReference>
<feature type="non-terminal residue" evidence="3">
    <location>
        <position position="1"/>
    </location>
</feature>
<dbReference type="AlphaFoldDB" id="A0A091GGH4"/>
<proteinExistence type="predicted"/>
<organism evidence="3 4">
    <name type="scientific">Cuculus canorus</name>
    <name type="common">Common cuckoo</name>
    <dbReference type="NCBI Taxonomy" id="55661"/>
    <lineage>
        <taxon>Eukaryota</taxon>
        <taxon>Metazoa</taxon>
        <taxon>Chordata</taxon>
        <taxon>Craniata</taxon>
        <taxon>Vertebrata</taxon>
        <taxon>Euteleostomi</taxon>
        <taxon>Archelosauria</taxon>
        <taxon>Archosauria</taxon>
        <taxon>Dinosauria</taxon>
        <taxon>Saurischia</taxon>
        <taxon>Theropoda</taxon>
        <taxon>Coelurosauria</taxon>
        <taxon>Aves</taxon>
        <taxon>Neognathae</taxon>
        <taxon>Neoaves</taxon>
        <taxon>Otidimorphae</taxon>
        <taxon>Cuculiformes</taxon>
        <taxon>Cuculidae</taxon>
        <taxon>Cuculus</taxon>
    </lineage>
</organism>
<accession>A0A091GGH4</accession>
<dbReference type="InterPro" id="IPR002350">
    <property type="entry name" value="Kazal_dom"/>
</dbReference>
<dbReference type="Pfam" id="PF00050">
    <property type="entry name" value="Kazal_1"/>
    <property type="match status" value="1"/>
</dbReference>
<dbReference type="Proteomes" id="UP000053760">
    <property type="component" value="Unassembled WGS sequence"/>
</dbReference>
<dbReference type="EMBL" id="KL448234">
    <property type="protein sequence ID" value="KFO81480.1"/>
    <property type="molecule type" value="Genomic_DNA"/>
</dbReference>
<evidence type="ECO:0000313" key="4">
    <source>
        <dbReference type="Proteomes" id="UP000053760"/>
    </source>
</evidence>
<reference evidence="3 4" key="1">
    <citation type="submission" date="2014-04" db="EMBL/GenBank/DDBJ databases">
        <title>Genome evolution of avian class.</title>
        <authorList>
            <person name="Zhang G."/>
            <person name="Li C."/>
        </authorList>
    </citation>
    <scope>NUCLEOTIDE SEQUENCE [LARGE SCALE GENOMIC DNA]</scope>
    <source>
        <strain evidence="3">BGI_N303</strain>
    </source>
</reference>
<protein>
    <submittedName>
        <fullName evidence="3">Pancreatic secretory trypsin inhibitor</fullName>
    </submittedName>
</protein>
<dbReference type="STRING" id="55661.A0A091GGH4"/>
<dbReference type="PROSITE" id="PS00282">
    <property type="entry name" value="KAZAL_1"/>
    <property type="match status" value="1"/>
</dbReference>
<feature type="non-terminal residue" evidence="3">
    <location>
        <position position="37"/>
    </location>
</feature>
<sequence length="37" mass="3987">ACGTYDLKKGCTKIFDPICGTDNTVYGNECLLCAQNL</sequence>
<feature type="domain" description="Kazal-like" evidence="2">
    <location>
        <begin position="1"/>
        <end position="37"/>
    </location>
</feature>
<keyword evidence="1" id="KW-1015">Disulfide bond</keyword>
<dbReference type="PROSITE" id="PS51465">
    <property type="entry name" value="KAZAL_2"/>
    <property type="match status" value="1"/>
</dbReference>
<dbReference type="SMART" id="SM00280">
    <property type="entry name" value="KAZAL"/>
    <property type="match status" value="1"/>
</dbReference>